<proteinExistence type="predicted"/>
<dbReference type="Gene3D" id="2.130.10.10">
    <property type="entry name" value="YVTN repeat-like/Quinoprotein amine dehydrogenase"/>
    <property type="match status" value="1"/>
</dbReference>
<organism evidence="1 2">
    <name type="scientific">Beta vulgaris subsp. vulgaris</name>
    <name type="common">Beet</name>
    <dbReference type="NCBI Taxonomy" id="3555"/>
    <lineage>
        <taxon>Eukaryota</taxon>
        <taxon>Viridiplantae</taxon>
        <taxon>Streptophyta</taxon>
        <taxon>Embryophyta</taxon>
        <taxon>Tracheophyta</taxon>
        <taxon>Spermatophyta</taxon>
        <taxon>Magnoliopsida</taxon>
        <taxon>eudicotyledons</taxon>
        <taxon>Gunneridae</taxon>
        <taxon>Pentapetalae</taxon>
        <taxon>Caryophyllales</taxon>
        <taxon>Chenopodiaceae</taxon>
        <taxon>Betoideae</taxon>
        <taxon>Beta</taxon>
    </lineage>
</organism>
<dbReference type="AlphaFoldDB" id="A0A0J7YNV5"/>
<dbReference type="Gramene" id="KMS65247">
    <property type="protein sequence ID" value="KMS65247"/>
    <property type="gene ID" value="BVRB_037910"/>
</dbReference>
<dbReference type="Proteomes" id="UP000035740">
    <property type="component" value="Unassembled WGS sequence"/>
</dbReference>
<feature type="non-terminal residue" evidence="1">
    <location>
        <position position="1"/>
    </location>
</feature>
<keyword evidence="2" id="KW-1185">Reference proteome</keyword>
<evidence type="ECO:0000313" key="2">
    <source>
        <dbReference type="Proteomes" id="UP000035740"/>
    </source>
</evidence>
<dbReference type="OrthoDB" id="406844at2759"/>
<protein>
    <submittedName>
        <fullName evidence="1">Uncharacterized protein</fullName>
    </submittedName>
</protein>
<reference evidence="1 2" key="1">
    <citation type="journal article" date="2014" name="Nature">
        <title>The genome of the recently domesticated crop plant sugar beet (Beta vulgaris).</title>
        <authorList>
            <person name="Dohm J.C."/>
            <person name="Minoche A.E."/>
            <person name="Holtgrawe D."/>
            <person name="Capella-Gutierrez S."/>
            <person name="Zakrzewski F."/>
            <person name="Tafer H."/>
            <person name="Rupp O."/>
            <person name="Sorensen T.R."/>
            <person name="Stracke R."/>
            <person name="Reinhardt R."/>
            <person name="Goesmann A."/>
            <person name="Kraft T."/>
            <person name="Schulz B."/>
            <person name="Stadler P.F."/>
            <person name="Schmidt T."/>
            <person name="Gabaldon T."/>
            <person name="Lehrach H."/>
            <person name="Weisshaar B."/>
            <person name="Himmelbauer H."/>
        </authorList>
    </citation>
    <scope>NUCLEOTIDE SEQUENCE [LARGE SCALE GENOMIC DNA]</scope>
    <source>
        <tissue evidence="1">Taproot</tissue>
    </source>
</reference>
<accession>A0A0J7YNV5</accession>
<name>A0A0J7YNV5_BETVV</name>
<dbReference type="EMBL" id="KQ111983">
    <property type="protein sequence ID" value="KMS65247.1"/>
    <property type="molecule type" value="Genomic_DNA"/>
</dbReference>
<gene>
    <name evidence="1" type="ORF">BVRB_037910</name>
</gene>
<dbReference type="InterPro" id="IPR015943">
    <property type="entry name" value="WD40/YVTN_repeat-like_dom_sf"/>
</dbReference>
<sequence>FLSNDAVVFGGYDCNPILFVNSGSEAEPRFQVHSVLDKMVATPTTKKAASNFSNVKNLFDASTRMGLTFGGESSDAAGALKTRHQNAINGLVQFWADASRSFALEFCTCGVDGRILTWDVSKMPDINLPSIGLA</sequence>
<evidence type="ECO:0000313" key="1">
    <source>
        <dbReference type="EMBL" id="KMS65247.1"/>
    </source>
</evidence>